<evidence type="ECO:0000313" key="3">
    <source>
        <dbReference type="Proteomes" id="UP000799436"/>
    </source>
</evidence>
<reference evidence="2" key="1">
    <citation type="journal article" date="2020" name="Stud. Mycol.">
        <title>101 Dothideomycetes genomes: a test case for predicting lifestyles and emergence of pathogens.</title>
        <authorList>
            <person name="Haridas S."/>
            <person name="Albert R."/>
            <person name="Binder M."/>
            <person name="Bloem J."/>
            <person name="Labutti K."/>
            <person name="Salamov A."/>
            <person name="Andreopoulos B."/>
            <person name="Baker S."/>
            <person name="Barry K."/>
            <person name="Bills G."/>
            <person name="Bluhm B."/>
            <person name="Cannon C."/>
            <person name="Castanera R."/>
            <person name="Culley D."/>
            <person name="Daum C."/>
            <person name="Ezra D."/>
            <person name="Gonzalez J."/>
            <person name="Henrissat B."/>
            <person name="Kuo A."/>
            <person name="Liang C."/>
            <person name="Lipzen A."/>
            <person name="Lutzoni F."/>
            <person name="Magnuson J."/>
            <person name="Mondo S."/>
            <person name="Nolan M."/>
            <person name="Ohm R."/>
            <person name="Pangilinan J."/>
            <person name="Park H.-J."/>
            <person name="Ramirez L."/>
            <person name="Alfaro M."/>
            <person name="Sun H."/>
            <person name="Tritt A."/>
            <person name="Yoshinaga Y."/>
            <person name="Zwiers L.-H."/>
            <person name="Turgeon B."/>
            <person name="Goodwin S."/>
            <person name="Spatafora J."/>
            <person name="Crous P."/>
            <person name="Grigoriev I."/>
        </authorList>
    </citation>
    <scope>NUCLEOTIDE SEQUENCE</scope>
    <source>
        <strain evidence="2">CBS 116005</strain>
    </source>
</reference>
<gene>
    <name evidence="2" type="ORF">EJ03DRAFT_330110</name>
</gene>
<dbReference type="AlphaFoldDB" id="A0A6G1L116"/>
<evidence type="ECO:0000313" key="2">
    <source>
        <dbReference type="EMBL" id="KAF2766380.1"/>
    </source>
</evidence>
<feature type="region of interest" description="Disordered" evidence="1">
    <location>
        <begin position="108"/>
        <end position="128"/>
    </location>
</feature>
<protein>
    <submittedName>
        <fullName evidence="2">Uncharacterized protein</fullName>
    </submittedName>
</protein>
<sequence>MMATLDAVTLHLWKPRRIIVESSKCDISELDKPRGHRFASLSSLPVCLSGSQVLLLFVLRYQRPLCAVRRCGSLSVRPLVPGTKTDIDSPSDESAMIYPVRAPTVRSLAGGRSTSGQSKLRHKAPKMHDSTSRMIGRRCLDYDNLCNFSRRVASSEKLYEVATYRLISLIMQGRDHSG</sequence>
<name>A0A6G1L116_9PEZI</name>
<accession>A0A6G1L116</accession>
<dbReference type="EMBL" id="ML995872">
    <property type="protein sequence ID" value="KAF2766380.1"/>
    <property type="molecule type" value="Genomic_DNA"/>
</dbReference>
<dbReference type="Proteomes" id="UP000799436">
    <property type="component" value="Unassembled WGS sequence"/>
</dbReference>
<proteinExistence type="predicted"/>
<organism evidence="2 3">
    <name type="scientific">Teratosphaeria nubilosa</name>
    <dbReference type="NCBI Taxonomy" id="161662"/>
    <lineage>
        <taxon>Eukaryota</taxon>
        <taxon>Fungi</taxon>
        <taxon>Dikarya</taxon>
        <taxon>Ascomycota</taxon>
        <taxon>Pezizomycotina</taxon>
        <taxon>Dothideomycetes</taxon>
        <taxon>Dothideomycetidae</taxon>
        <taxon>Mycosphaerellales</taxon>
        <taxon>Teratosphaeriaceae</taxon>
        <taxon>Teratosphaeria</taxon>
    </lineage>
</organism>
<evidence type="ECO:0000256" key="1">
    <source>
        <dbReference type="SAM" id="MobiDB-lite"/>
    </source>
</evidence>
<keyword evidence="3" id="KW-1185">Reference proteome</keyword>